<dbReference type="PRINTS" id="PR00380">
    <property type="entry name" value="KINESINHEAVY"/>
</dbReference>
<feature type="compositionally biased region" description="Polar residues" evidence="5">
    <location>
        <begin position="654"/>
        <end position="679"/>
    </location>
</feature>
<reference evidence="7" key="1">
    <citation type="submission" date="2021-01" db="EMBL/GenBank/DDBJ databases">
        <authorList>
            <person name="Corre E."/>
            <person name="Pelletier E."/>
            <person name="Niang G."/>
            <person name="Scheremetjew M."/>
            <person name="Finn R."/>
            <person name="Kale V."/>
            <person name="Holt S."/>
            <person name="Cochrane G."/>
            <person name="Meng A."/>
            <person name="Brown T."/>
            <person name="Cohen L."/>
        </authorList>
    </citation>
    <scope>NUCLEOTIDE SEQUENCE</scope>
    <source>
        <strain evidence="7">CCMP1510</strain>
    </source>
</reference>
<feature type="compositionally biased region" description="Low complexity" evidence="5">
    <location>
        <begin position="425"/>
        <end position="440"/>
    </location>
</feature>
<keyword evidence="2" id="KW-0175">Coiled coil</keyword>
<keyword evidence="1" id="KW-0493">Microtubule</keyword>
<evidence type="ECO:0000313" key="7">
    <source>
        <dbReference type="EMBL" id="CAE0374411.1"/>
    </source>
</evidence>
<dbReference type="GO" id="GO:0003777">
    <property type="term" value="F:microtubule motor activity"/>
    <property type="evidence" value="ECO:0007669"/>
    <property type="project" value="InterPro"/>
</dbReference>
<dbReference type="EMBL" id="HBIJ01023129">
    <property type="protein sequence ID" value="CAE0374411.1"/>
    <property type="molecule type" value="Transcribed_RNA"/>
</dbReference>
<feature type="region of interest" description="Disordered" evidence="5">
    <location>
        <begin position="408"/>
        <end position="477"/>
    </location>
</feature>
<dbReference type="PANTHER" id="PTHR47968">
    <property type="entry name" value="CENTROMERE PROTEIN E"/>
    <property type="match status" value="1"/>
</dbReference>
<comment type="similarity">
    <text evidence="4">Belongs to the TRAFAC class myosin-kinesin ATPase superfamily. Kinesin family.</text>
</comment>
<evidence type="ECO:0000259" key="6">
    <source>
        <dbReference type="PROSITE" id="PS50067"/>
    </source>
</evidence>
<dbReference type="Pfam" id="PF00225">
    <property type="entry name" value="Kinesin"/>
    <property type="match status" value="1"/>
</dbReference>
<accession>A0A7S3K6E1</accession>
<dbReference type="AlphaFoldDB" id="A0A7S3K6E1"/>
<protein>
    <recommendedName>
        <fullName evidence="6">Kinesin motor domain-containing protein</fullName>
    </recommendedName>
</protein>
<dbReference type="SMART" id="SM00129">
    <property type="entry name" value="KISc"/>
    <property type="match status" value="1"/>
</dbReference>
<name>A0A7S3K6E1_9STRA</name>
<feature type="domain" description="Kinesin motor" evidence="6">
    <location>
        <begin position="15"/>
        <end position="367"/>
    </location>
</feature>
<keyword evidence="3 4" id="KW-0505">Motor protein</keyword>
<dbReference type="Gene3D" id="3.40.850.10">
    <property type="entry name" value="Kinesin motor domain"/>
    <property type="match status" value="1"/>
</dbReference>
<evidence type="ECO:0000256" key="5">
    <source>
        <dbReference type="SAM" id="MobiDB-lite"/>
    </source>
</evidence>
<organism evidence="7">
    <name type="scientific">Aureoumbra lagunensis</name>
    <dbReference type="NCBI Taxonomy" id="44058"/>
    <lineage>
        <taxon>Eukaryota</taxon>
        <taxon>Sar</taxon>
        <taxon>Stramenopiles</taxon>
        <taxon>Ochrophyta</taxon>
        <taxon>Pelagophyceae</taxon>
        <taxon>Pelagomonadales</taxon>
        <taxon>Aureoumbra</taxon>
    </lineage>
</organism>
<feature type="compositionally biased region" description="Polar residues" evidence="5">
    <location>
        <begin position="523"/>
        <end position="532"/>
    </location>
</feature>
<dbReference type="InterPro" id="IPR027417">
    <property type="entry name" value="P-loop_NTPase"/>
</dbReference>
<feature type="binding site" evidence="4">
    <location>
        <begin position="110"/>
        <end position="117"/>
    </location>
    <ligand>
        <name>ATP</name>
        <dbReference type="ChEBI" id="CHEBI:30616"/>
    </ligand>
</feature>
<keyword evidence="4" id="KW-0547">Nucleotide-binding</keyword>
<dbReference type="GO" id="GO:0008017">
    <property type="term" value="F:microtubule binding"/>
    <property type="evidence" value="ECO:0007669"/>
    <property type="project" value="InterPro"/>
</dbReference>
<feature type="region of interest" description="Disordered" evidence="5">
    <location>
        <begin position="647"/>
        <end position="679"/>
    </location>
</feature>
<dbReference type="GO" id="GO:0005524">
    <property type="term" value="F:ATP binding"/>
    <property type="evidence" value="ECO:0007669"/>
    <property type="project" value="UniProtKB-UniRule"/>
</dbReference>
<dbReference type="SUPFAM" id="SSF52540">
    <property type="entry name" value="P-loop containing nucleoside triphosphate hydrolases"/>
    <property type="match status" value="1"/>
</dbReference>
<dbReference type="GO" id="GO:0007018">
    <property type="term" value="P:microtubule-based movement"/>
    <property type="evidence" value="ECO:0007669"/>
    <property type="project" value="InterPro"/>
</dbReference>
<evidence type="ECO:0000256" key="2">
    <source>
        <dbReference type="ARBA" id="ARBA00023054"/>
    </source>
</evidence>
<dbReference type="InterPro" id="IPR036961">
    <property type="entry name" value="Kinesin_motor_dom_sf"/>
</dbReference>
<feature type="region of interest" description="Disordered" evidence="5">
    <location>
        <begin position="498"/>
        <end position="533"/>
    </location>
</feature>
<dbReference type="InterPro" id="IPR027640">
    <property type="entry name" value="Kinesin-like_fam"/>
</dbReference>
<dbReference type="GO" id="GO:0005874">
    <property type="term" value="C:microtubule"/>
    <property type="evidence" value="ECO:0007669"/>
    <property type="project" value="UniProtKB-KW"/>
</dbReference>
<gene>
    <name evidence="7" type="ORF">ALAG00032_LOCUS15214</name>
</gene>
<dbReference type="InterPro" id="IPR001752">
    <property type="entry name" value="Kinesin_motor_dom"/>
</dbReference>
<dbReference type="PANTHER" id="PTHR47968:SF13">
    <property type="entry name" value="KINESIN-LIKE PROTEIN KIF19 ISOFORM X1"/>
    <property type="match status" value="1"/>
</dbReference>
<sequence>MSSESAREARSSRDAIYVAVRVRPMPLKAGKSGNWCAVAQDDGKTLLAVRDERKGGAYLKSQQATESIYEFDATFGPKATQEEIYETTFRRSVISLALGEISNATIMAYGATSAGKTHTILGEGSLRHGGMGNIEEEASFGVIPRAVSTLFEVLGGNNDTVKVSYLELYNEKVYDLLSGNDFEDGDPANEDNSRRKAPLLVCEDEKNGIVKVLGLAALEASSAAQVMDLVRRGSSRRTTEATGANDVSSRSHAVLMLTVGGRTVSMVDLAGSERASATGNRGARLAEAAAINRSLLALANCINALTDPTAPKPKFRDSKLTLLLKNSLEHSPIRPVRLVVLACVSPAMCSVEDTHNTLKYAHRAKTISAFSRAASDSTIDTLDNNTTIADGQRSIEKYVQHPTTNNIKQQHSISDSLLPPPPKPARGAGRRSSVAAPGRRFSVTAVPVPGDQDEESKKKNRFRRGSLVPPQPNAPLGELRKASSIAVAEARAAAIAAAQSFTQKNPPRPKRRANRSQPPPPTTNSQANVNTESLRRELDKALDNLRDAEDRAERWKAIARDGREQIEAIAAVCRACAVLPDDIGALKARWNFLESDLEAARHRFERALIDDDLQKSKITSQYQVIDKRTPLSDHNTVPDLSNTVKRCVLATSPPEKNNSSSQEEQLPSHQSNVATTTTQ</sequence>
<evidence type="ECO:0000256" key="4">
    <source>
        <dbReference type="PROSITE-ProRule" id="PRU00283"/>
    </source>
</evidence>
<evidence type="ECO:0000256" key="1">
    <source>
        <dbReference type="ARBA" id="ARBA00022701"/>
    </source>
</evidence>
<dbReference type="PROSITE" id="PS50067">
    <property type="entry name" value="KINESIN_MOTOR_2"/>
    <property type="match status" value="1"/>
</dbReference>
<keyword evidence="4" id="KW-0067">ATP-binding</keyword>
<evidence type="ECO:0000256" key="3">
    <source>
        <dbReference type="ARBA" id="ARBA00023175"/>
    </source>
</evidence>
<proteinExistence type="inferred from homology"/>